<reference evidence="1" key="1">
    <citation type="journal article" date="2018" name="Nat. Plants">
        <title>Whole-genome landscape of Medicago truncatula symbiotic genes.</title>
        <authorList>
            <person name="Pecrix Y."/>
            <person name="Gamas P."/>
            <person name="Carrere S."/>
        </authorList>
    </citation>
    <scope>NUCLEOTIDE SEQUENCE</scope>
    <source>
        <tissue evidence="1">Leaves</tissue>
    </source>
</reference>
<dbReference type="Proteomes" id="UP000265566">
    <property type="component" value="Chromosome 3"/>
</dbReference>
<dbReference type="EMBL" id="PSQE01000003">
    <property type="protein sequence ID" value="RHN65219.1"/>
    <property type="molecule type" value="Genomic_DNA"/>
</dbReference>
<dbReference type="Gramene" id="rna13038">
    <property type="protein sequence ID" value="RHN65219.1"/>
    <property type="gene ID" value="gene13038"/>
</dbReference>
<organism evidence="1">
    <name type="scientific">Medicago truncatula</name>
    <name type="common">Barrel medic</name>
    <name type="synonym">Medicago tribuloides</name>
    <dbReference type="NCBI Taxonomy" id="3880"/>
    <lineage>
        <taxon>Eukaryota</taxon>
        <taxon>Viridiplantae</taxon>
        <taxon>Streptophyta</taxon>
        <taxon>Embryophyta</taxon>
        <taxon>Tracheophyta</taxon>
        <taxon>Spermatophyta</taxon>
        <taxon>Magnoliopsida</taxon>
        <taxon>eudicotyledons</taxon>
        <taxon>Gunneridae</taxon>
        <taxon>Pentapetalae</taxon>
        <taxon>rosids</taxon>
        <taxon>fabids</taxon>
        <taxon>Fabales</taxon>
        <taxon>Fabaceae</taxon>
        <taxon>Papilionoideae</taxon>
        <taxon>50 kb inversion clade</taxon>
        <taxon>NPAAA clade</taxon>
        <taxon>Hologalegina</taxon>
        <taxon>IRL clade</taxon>
        <taxon>Trifolieae</taxon>
        <taxon>Medicago</taxon>
    </lineage>
</organism>
<name>A0A396IHX9_MEDTR</name>
<comment type="caution">
    <text evidence="1">The sequence shown here is derived from an EMBL/GenBank/DDBJ whole genome shotgun (WGS) entry which is preliminary data.</text>
</comment>
<proteinExistence type="predicted"/>
<evidence type="ECO:0000313" key="1">
    <source>
        <dbReference type="EMBL" id="RHN65219.1"/>
    </source>
</evidence>
<gene>
    <name evidence="1" type="ORF">MtrunA17_Chr3g0077561</name>
</gene>
<accession>A0A396IHX9</accession>
<dbReference type="AlphaFoldDB" id="A0A396IHX9"/>
<protein>
    <submittedName>
        <fullName evidence="1">Uncharacterized protein</fullName>
    </submittedName>
</protein>
<sequence>MVPRPFLNKDVNTLVLFEELGLGEGPFNVSVDIVSNESKNFVKWDQGCIS</sequence>